<dbReference type="Pfam" id="PF00135">
    <property type="entry name" value="COesterase"/>
    <property type="match status" value="1"/>
</dbReference>
<dbReference type="InterPro" id="IPR029058">
    <property type="entry name" value="AB_hydrolase_fold"/>
</dbReference>
<evidence type="ECO:0000313" key="4">
    <source>
        <dbReference type="EMBL" id="CAL1278443.1"/>
    </source>
</evidence>
<feature type="domain" description="Carboxylesterase type B" evidence="3">
    <location>
        <begin position="130"/>
        <end position="641"/>
    </location>
</feature>
<dbReference type="InterPro" id="IPR002018">
    <property type="entry name" value="CarbesteraseB"/>
</dbReference>
<dbReference type="PROSITE" id="PS00941">
    <property type="entry name" value="CARBOXYLESTERASE_B_2"/>
    <property type="match status" value="1"/>
</dbReference>
<keyword evidence="2" id="KW-0812">Transmembrane</keyword>
<evidence type="ECO:0000259" key="3">
    <source>
        <dbReference type="Pfam" id="PF00135"/>
    </source>
</evidence>
<reference evidence="4 5" key="1">
    <citation type="submission" date="2024-04" db="EMBL/GenBank/DDBJ databases">
        <authorList>
            <person name="Rising A."/>
            <person name="Reimegard J."/>
            <person name="Sonavane S."/>
            <person name="Akerstrom W."/>
            <person name="Nylinder S."/>
            <person name="Hedman E."/>
            <person name="Kallberg Y."/>
        </authorList>
    </citation>
    <scope>NUCLEOTIDE SEQUENCE [LARGE SCALE GENOMIC DNA]</scope>
</reference>
<name>A0AAV2A347_9ARAC</name>
<organism evidence="4 5">
    <name type="scientific">Larinioides sclopetarius</name>
    <dbReference type="NCBI Taxonomy" id="280406"/>
    <lineage>
        <taxon>Eukaryota</taxon>
        <taxon>Metazoa</taxon>
        <taxon>Ecdysozoa</taxon>
        <taxon>Arthropoda</taxon>
        <taxon>Chelicerata</taxon>
        <taxon>Arachnida</taxon>
        <taxon>Araneae</taxon>
        <taxon>Araneomorphae</taxon>
        <taxon>Entelegynae</taxon>
        <taxon>Araneoidea</taxon>
        <taxon>Araneidae</taxon>
        <taxon>Larinioides</taxon>
    </lineage>
</organism>
<evidence type="ECO:0000256" key="1">
    <source>
        <dbReference type="ARBA" id="ARBA00023180"/>
    </source>
</evidence>
<dbReference type="InterPro" id="IPR019819">
    <property type="entry name" value="Carboxylesterase_B_CS"/>
</dbReference>
<keyword evidence="1" id="KW-0325">Glycoprotein</keyword>
<keyword evidence="2" id="KW-1133">Transmembrane helix</keyword>
<evidence type="ECO:0000256" key="2">
    <source>
        <dbReference type="SAM" id="Phobius"/>
    </source>
</evidence>
<evidence type="ECO:0000313" key="5">
    <source>
        <dbReference type="Proteomes" id="UP001497382"/>
    </source>
</evidence>
<keyword evidence="2" id="KW-0472">Membrane</keyword>
<dbReference type="AlphaFoldDB" id="A0AAV2A347"/>
<protein>
    <recommendedName>
        <fullName evidence="3">Carboxylesterase type B domain-containing protein</fullName>
    </recommendedName>
</protein>
<gene>
    <name evidence="4" type="ORF">LARSCL_LOCUS9778</name>
</gene>
<dbReference type="EMBL" id="CAXIEN010000112">
    <property type="protein sequence ID" value="CAL1278443.1"/>
    <property type="molecule type" value="Genomic_DNA"/>
</dbReference>
<dbReference type="InterPro" id="IPR050309">
    <property type="entry name" value="Type-B_Carboxylest/Lipase"/>
</dbReference>
<dbReference type="Proteomes" id="UP001497382">
    <property type="component" value="Unassembled WGS sequence"/>
</dbReference>
<dbReference type="SUPFAM" id="SSF53474">
    <property type="entry name" value="alpha/beta-Hydrolases"/>
    <property type="match status" value="1"/>
</dbReference>
<keyword evidence="5" id="KW-1185">Reference proteome</keyword>
<dbReference type="Gene3D" id="3.40.50.1820">
    <property type="entry name" value="alpha/beta hydrolase"/>
    <property type="match status" value="1"/>
</dbReference>
<comment type="caution">
    <text evidence="4">The sequence shown here is derived from an EMBL/GenBank/DDBJ whole genome shotgun (WGS) entry which is preliminary data.</text>
</comment>
<dbReference type="PANTHER" id="PTHR11559">
    <property type="entry name" value="CARBOXYLESTERASE"/>
    <property type="match status" value="1"/>
</dbReference>
<accession>A0AAV2A347</accession>
<feature type="transmembrane region" description="Helical" evidence="2">
    <location>
        <begin position="80"/>
        <end position="102"/>
    </location>
</feature>
<proteinExistence type="predicted"/>
<sequence>MVFMIKLPPALAMSPPVEQHRKDDRLSLLTNLHRSYGQSDNGIQPYGQEAASVQQQFSQQQHLRNTNFEPERIFCLRQQFLMAAAIFVVASLVVFVLFVTTFRKVPNDDSFLNIDPLAGAQEFSNTHRQVAVKTSCGHVIGKAEDGAYVFKGIAYATPPVGTRRWRKPVPLWVDSAWCDEHQTQEAFTFGYKCFQLNPYTKLYEGSEDCLFLNVWTPSLDSSRTGLEVMVWIHGGFLQFGNGNEPGLSPSAKLARKMNMVFVSMNYRLYTLGFMALDLLSDDILTDSKGNYGLWDQLCALQWVKDNIRNFGGDPRKVTLFGPDAGAASIMALMSSPKAQGLFHSAWLIGPTMVFNRTFEEVTTHNKGLFMQRSGCKDAQCLRKGVAQDIIAAHLGKDDASFRIRDQNDLPIQGIFPEQLIVMDGELLQQPPASAWKTEDLKSIPLLIGSASQAVDFWPGPDDLPTWTWNQYKKYVTTSLDSFGLQVSQMALRIYNGTALQSNSSNFTAEYLYTTMVSDIRQSCPVNTLANQLSKVSRSPIYRYILTERPSNSVRLFNYSAKYSFHMWDLIAFFGNMDKFLLSPDQEDEAFAEVVQNMVSNFVKSGGDSIGDSDWLRFPKKIANLARNITFGSINKTECKFWSESKLDVYAWVS</sequence>